<dbReference type="InterPro" id="IPR037055">
    <property type="entry name" value="MHC_I-like_Ag-recog_sf"/>
</dbReference>
<keyword evidence="6" id="KW-0325">Glycoprotein</keyword>
<dbReference type="PANTHER" id="PTHR16675:SF160">
    <property type="entry name" value="T-CELL SURFACE GLYCOPROTEIN CD1A"/>
    <property type="match status" value="1"/>
</dbReference>
<feature type="chain" id="PRO_5010360244" evidence="9">
    <location>
        <begin position="25"/>
        <end position="355"/>
    </location>
</feature>
<dbReference type="SUPFAM" id="SSF48726">
    <property type="entry name" value="Immunoglobulin"/>
    <property type="match status" value="1"/>
</dbReference>
<evidence type="ECO:0000256" key="8">
    <source>
        <dbReference type="SAM" id="Phobius"/>
    </source>
</evidence>
<evidence type="ECO:0000256" key="6">
    <source>
        <dbReference type="ARBA" id="ARBA00023180"/>
    </source>
</evidence>
<keyword evidence="8" id="KW-1133">Transmembrane helix</keyword>
<feature type="signal peptide" evidence="9">
    <location>
        <begin position="1"/>
        <end position="24"/>
    </location>
</feature>
<evidence type="ECO:0000256" key="7">
    <source>
        <dbReference type="ARBA" id="ARBA00023319"/>
    </source>
</evidence>
<dbReference type="GeneID" id="103120978"/>
<keyword evidence="4" id="KW-0391">Immunity</keyword>
<evidence type="ECO:0000259" key="10">
    <source>
        <dbReference type="PROSITE" id="PS50835"/>
    </source>
</evidence>
<evidence type="ECO:0000256" key="2">
    <source>
        <dbReference type="ARBA" id="ARBA00004608"/>
    </source>
</evidence>
<dbReference type="GO" id="GO:0010008">
    <property type="term" value="C:endosome membrane"/>
    <property type="evidence" value="ECO:0007669"/>
    <property type="project" value="UniProtKB-SubCell"/>
</dbReference>
<dbReference type="InterPro" id="IPR013783">
    <property type="entry name" value="Ig-like_fold"/>
</dbReference>
<sequence length="355" mass="40212">MTPAKEMLFLQLPLLLVLLPGGNNEDGGNSGNYPALNESNCLLIIKTFSFYNHSKVQHLSSGWLDGFEVYGWDRSSKNFTFLLPWSKGNLTNKEWEELRSYFSVFSSVFPLVLHSKVKEWQLEYPFEIQIAAGCEWHFGEDLVNFIRIAYDGSDLLSYQNNSWVPSPKGGSRAQQVWELLEKSKISQEITDGILPDICPRLLLSLLDAGKADLQRQVKPKAWLSSGRTPGPGRLLLVCHISGFHPKPVWAVWTRGKQEQPSMQRSDVLPHVDHTWYLRVTLEVAAGEAVGLACRVRHSSLGGQDLLLYWEQNHSKDLTILAVMVPLVLLKVGLLFWSRKYWKCCGLQPSSSFPLE</sequence>
<dbReference type="InterPro" id="IPR011161">
    <property type="entry name" value="MHC_I-like_Ag-recog"/>
</dbReference>
<dbReference type="SMART" id="SM00407">
    <property type="entry name" value="IGc1"/>
    <property type="match status" value="1"/>
</dbReference>
<dbReference type="OrthoDB" id="8890485at2759"/>
<dbReference type="GO" id="GO:0048007">
    <property type="term" value="P:antigen processing and presentation, exogenous lipid antigen via MHC class Ib"/>
    <property type="evidence" value="ECO:0007669"/>
    <property type="project" value="TreeGrafter"/>
</dbReference>
<dbReference type="Pfam" id="PF07654">
    <property type="entry name" value="C1-set"/>
    <property type="match status" value="1"/>
</dbReference>
<dbReference type="GO" id="GO:0048006">
    <property type="term" value="P:antigen processing and presentation, endogenous lipid antigen via MHC class Ib"/>
    <property type="evidence" value="ECO:0007669"/>
    <property type="project" value="TreeGrafter"/>
</dbReference>
<dbReference type="PANTHER" id="PTHR16675">
    <property type="entry name" value="MHC CLASS I-RELATED"/>
    <property type="match status" value="1"/>
</dbReference>
<gene>
    <name evidence="12" type="primary">LOC103120978</name>
</gene>
<dbReference type="InParanoid" id="A0A1S3WLT0"/>
<dbReference type="InterPro" id="IPR036179">
    <property type="entry name" value="Ig-like_dom_sf"/>
</dbReference>
<keyword evidence="8" id="KW-0812">Transmembrane</keyword>
<keyword evidence="11" id="KW-1185">Reference proteome</keyword>
<dbReference type="GO" id="GO:0030884">
    <property type="term" value="F:exogenous lipid antigen binding"/>
    <property type="evidence" value="ECO:0007669"/>
    <property type="project" value="TreeGrafter"/>
</dbReference>
<keyword evidence="5 8" id="KW-0472">Membrane</keyword>
<keyword evidence="9" id="KW-0732">Signal</keyword>
<dbReference type="GO" id="GO:0001916">
    <property type="term" value="P:positive regulation of T cell mediated cytotoxicity"/>
    <property type="evidence" value="ECO:0007669"/>
    <property type="project" value="TreeGrafter"/>
</dbReference>
<dbReference type="AlphaFoldDB" id="A0A1S3WLT0"/>
<evidence type="ECO:0000256" key="1">
    <source>
        <dbReference type="ARBA" id="ARBA00004251"/>
    </source>
</evidence>
<dbReference type="GO" id="GO:0030883">
    <property type="term" value="F:endogenous lipid antigen binding"/>
    <property type="evidence" value="ECO:0007669"/>
    <property type="project" value="TreeGrafter"/>
</dbReference>
<dbReference type="InterPro" id="IPR050208">
    <property type="entry name" value="MHC_class-I_related"/>
</dbReference>
<feature type="transmembrane region" description="Helical" evidence="8">
    <location>
        <begin position="317"/>
        <end position="336"/>
    </location>
</feature>
<evidence type="ECO:0000256" key="9">
    <source>
        <dbReference type="SAM" id="SignalP"/>
    </source>
</evidence>
<proteinExistence type="predicted"/>
<dbReference type="Proteomes" id="UP001652624">
    <property type="component" value="Chromosome 9"/>
</dbReference>
<dbReference type="RefSeq" id="XP_016047331.1">
    <property type="nucleotide sequence ID" value="XM_016191845.2"/>
</dbReference>
<dbReference type="GO" id="GO:0005615">
    <property type="term" value="C:extracellular space"/>
    <property type="evidence" value="ECO:0007669"/>
    <property type="project" value="TreeGrafter"/>
</dbReference>
<accession>A0A1S3WLT0</accession>
<evidence type="ECO:0000313" key="12">
    <source>
        <dbReference type="RefSeq" id="XP_016047331.1"/>
    </source>
</evidence>
<dbReference type="STRING" id="9365.ENSEEUP00000005094"/>
<dbReference type="Pfam" id="PF16497">
    <property type="entry name" value="MHC_I_3"/>
    <property type="match status" value="1"/>
</dbReference>
<dbReference type="GO" id="GO:0009897">
    <property type="term" value="C:external side of plasma membrane"/>
    <property type="evidence" value="ECO:0007669"/>
    <property type="project" value="TreeGrafter"/>
</dbReference>
<dbReference type="GO" id="GO:0006955">
    <property type="term" value="P:immune response"/>
    <property type="evidence" value="ECO:0007669"/>
    <property type="project" value="TreeGrafter"/>
</dbReference>
<dbReference type="FunFam" id="2.60.40.10:FF:000254">
    <property type="entry name" value="Antigen-presenting glycoprotein CD1d1"/>
    <property type="match status" value="1"/>
</dbReference>
<dbReference type="GO" id="GO:0071723">
    <property type="term" value="F:lipopeptide binding"/>
    <property type="evidence" value="ECO:0007669"/>
    <property type="project" value="TreeGrafter"/>
</dbReference>
<comment type="subcellular location">
    <subcellularLocation>
        <location evidence="1">Cell membrane</location>
        <topology evidence="1">Single-pass type I membrane protein</topology>
    </subcellularLocation>
    <subcellularLocation>
        <location evidence="2">Endosome membrane</location>
    </subcellularLocation>
</comment>
<feature type="domain" description="Ig-like" evidence="10">
    <location>
        <begin position="199"/>
        <end position="299"/>
    </location>
</feature>
<evidence type="ECO:0000256" key="5">
    <source>
        <dbReference type="ARBA" id="ARBA00023136"/>
    </source>
</evidence>
<dbReference type="PROSITE" id="PS50835">
    <property type="entry name" value="IG_LIKE"/>
    <property type="match status" value="1"/>
</dbReference>
<reference evidence="12" key="1">
    <citation type="submission" date="2025-08" db="UniProtKB">
        <authorList>
            <consortium name="RefSeq"/>
        </authorList>
    </citation>
    <scope>IDENTIFICATION</scope>
</reference>
<dbReference type="Gene3D" id="3.30.500.10">
    <property type="entry name" value="MHC class I-like antigen recognition-like"/>
    <property type="match status" value="1"/>
</dbReference>
<protein>
    <submittedName>
        <fullName evidence="12">T-cell surface glycoprotein CD1a-like isoform X1</fullName>
    </submittedName>
</protein>
<dbReference type="eggNOG" id="ENOG502SJH6">
    <property type="taxonomic scope" value="Eukaryota"/>
</dbReference>
<dbReference type="InterPro" id="IPR011162">
    <property type="entry name" value="MHC_I/II-like_Ag-recog"/>
</dbReference>
<keyword evidence="7" id="KW-0393">Immunoglobulin domain</keyword>
<dbReference type="InterPro" id="IPR007110">
    <property type="entry name" value="Ig-like_dom"/>
</dbReference>
<evidence type="ECO:0000313" key="11">
    <source>
        <dbReference type="Proteomes" id="UP001652624"/>
    </source>
</evidence>
<evidence type="ECO:0000256" key="4">
    <source>
        <dbReference type="ARBA" id="ARBA00022859"/>
    </source>
</evidence>
<evidence type="ECO:0000256" key="3">
    <source>
        <dbReference type="ARBA" id="ARBA00022753"/>
    </source>
</evidence>
<organism evidence="11 12">
    <name type="scientific">Erinaceus europaeus</name>
    <name type="common">Western European hedgehog</name>
    <dbReference type="NCBI Taxonomy" id="9365"/>
    <lineage>
        <taxon>Eukaryota</taxon>
        <taxon>Metazoa</taxon>
        <taxon>Chordata</taxon>
        <taxon>Craniata</taxon>
        <taxon>Vertebrata</taxon>
        <taxon>Euteleostomi</taxon>
        <taxon>Mammalia</taxon>
        <taxon>Eutheria</taxon>
        <taxon>Laurasiatheria</taxon>
        <taxon>Eulipotyphla</taxon>
        <taxon>Erinaceidae</taxon>
        <taxon>Erinaceinae</taxon>
        <taxon>Erinaceus</taxon>
    </lineage>
</organism>
<name>A0A1S3WLT0_ERIEU</name>
<dbReference type="InterPro" id="IPR003597">
    <property type="entry name" value="Ig_C1-set"/>
</dbReference>
<dbReference type="Gene3D" id="2.60.40.10">
    <property type="entry name" value="Immunoglobulins"/>
    <property type="match status" value="1"/>
</dbReference>
<keyword evidence="3" id="KW-0967">Endosome</keyword>
<dbReference type="SUPFAM" id="SSF54452">
    <property type="entry name" value="MHC antigen-recognition domain"/>
    <property type="match status" value="1"/>
</dbReference>